<evidence type="ECO:0000313" key="2">
    <source>
        <dbReference type="Proteomes" id="UP000531916"/>
    </source>
</evidence>
<organism evidence="1 2">
    <name type="scientific">Escherichia coli</name>
    <dbReference type="NCBI Taxonomy" id="562"/>
    <lineage>
        <taxon>Bacteria</taxon>
        <taxon>Pseudomonadati</taxon>
        <taxon>Pseudomonadota</taxon>
        <taxon>Gammaproteobacteria</taxon>
        <taxon>Enterobacterales</taxon>
        <taxon>Enterobacteriaceae</taxon>
        <taxon>Escherichia</taxon>
    </lineage>
</organism>
<dbReference type="EMBL" id="AASEPP010000026">
    <property type="protein sequence ID" value="EFC2247337.1"/>
    <property type="molecule type" value="Genomic_DNA"/>
</dbReference>
<reference evidence="1 2" key="1">
    <citation type="submission" date="2019-04" db="EMBL/GenBank/DDBJ databases">
        <authorList>
            <consortium name="NARMS: The National Antimicrobial Resistance Monitoring System"/>
        </authorList>
    </citation>
    <scope>NUCLEOTIDE SEQUENCE [LARGE SCALE GENOMIC DNA]</scope>
    <source>
        <strain evidence="1 2">FSIS11919500</strain>
    </source>
</reference>
<dbReference type="Proteomes" id="UP000531916">
    <property type="component" value="Unassembled WGS sequence"/>
</dbReference>
<evidence type="ECO:0000313" key="1">
    <source>
        <dbReference type="EMBL" id="EFC2247337.1"/>
    </source>
</evidence>
<proteinExistence type="predicted"/>
<comment type="caution">
    <text evidence="1">The sequence shown here is derived from an EMBL/GenBank/DDBJ whole genome shotgun (WGS) entry which is preliminary data.</text>
</comment>
<dbReference type="AlphaFoldDB" id="A0A8S7I6P7"/>
<name>A0A8S7I6P7_ECOLX</name>
<gene>
    <name evidence="1" type="ORF">E5H86_16310</name>
</gene>
<dbReference type="RefSeq" id="WP_138984122.1">
    <property type="nucleotide sequence ID" value="NZ_BGLN01000137.1"/>
</dbReference>
<sequence length="78" mass="8786">MTQKSVPVYTPSELECLSVNNHACLRFHYDLGNDTELPKAGELFTALTLEQAKDLVVFLQQYISKAEITESLSSKSRH</sequence>
<accession>A0A8S7I6P7</accession>
<protein>
    <submittedName>
        <fullName evidence="1">Uncharacterized protein</fullName>
    </submittedName>
</protein>